<dbReference type="GO" id="GO:0030600">
    <property type="term" value="F:feruloyl esterase activity"/>
    <property type="evidence" value="ECO:0007669"/>
    <property type="project" value="UniProtKB-EC"/>
</dbReference>
<feature type="signal peptide" evidence="10">
    <location>
        <begin position="1"/>
        <end position="19"/>
    </location>
</feature>
<dbReference type="InterPro" id="IPR010126">
    <property type="entry name" value="Esterase_phb"/>
</dbReference>
<dbReference type="InterPro" id="IPR043595">
    <property type="entry name" value="FaeB/C/D"/>
</dbReference>
<dbReference type="Pfam" id="PF10503">
    <property type="entry name" value="Esterase_PHB"/>
    <property type="match status" value="1"/>
</dbReference>
<keyword evidence="8" id="KW-0624">Polysaccharide degradation</keyword>
<evidence type="ECO:0000256" key="8">
    <source>
        <dbReference type="ARBA" id="ARBA00023326"/>
    </source>
</evidence>
<keyword evidence="6" id="KW-0378">Hydrolase</keyword>
<accession>A0A0D0CI81</accession>
<feature type="chain" id="PRO_5038653523" description="feruloyl esterase" evidence="10">
    <location>
        <begin position="20"/>
        <end position="276"/>
    </location>
</feature>
<proteinExistence type="predicted"/>
<evidence type="ECO:0000313" key="11">
    <source>
        <dbReference type="EMBL" id="KIK62379.1"/>
    </source>
</evidence>
<evidence type="ECO:0000256" key="4">
    <source>
        <dbReference type="ARBA" id="ARBA00022651"/>
    </source>
</evidence>
<dbReference type="GO" id="GO:0045493">
    <property type="term" value="P:xylan catabolic process"/>
    <property type="evidence" value="ECO:0007669"/>
    <property type="project" value="UniProtKB-KW"/>
</dbReference>
<dbReference type="EMBL" id="KN834767">
    <property type="protein sequence ID" value="KIK62379.1"/>
    <property type="molecule type" value="Genomic_DNA"/>
</dbReference>
<keyword evidence="7" id="KW-0119">Carbohydrate metabolism</keyword>
<evidence type="ECO:0000256" key="7">
    <source>
        <dbReference type="ARBA" id="ARBA00023277"/>
    </source>
</evidence>
<dbReference type="EC" id="3.1.1.73" evidence="2"/>
<evidence type="ECO:0000256" key="5">
    <source>
        <dbReference type="ARBA" id="ARBA00022729"/>
    </source>
</evidence>
<keyword evidence="12" id="KW-1185">Reference proteome</keyword>
<reference evidence="11 12" key="1">
    <citation type="submission" date="2014-04" db="EMBL/GenBank/DDBJ databases">
        <title>Evolutionary Origins and Diversification of the Mycorrhizal Mutualists.</title>
        <authorList>
            <consortium name="DOE Joint Genome Institute"/>
            <consortium name="Mycorrhizal Genomics Consortium"/>
            <person name="Kohler A."/>
            <person name="Kuo A."/>
            <person name="Nagy L.G."/>
            <person name="Floudas D."/>
            <person name="Copeland A."/>
            <person name="Barry K.W."/>
            <person name="Cichocki N."/>
            <person name="Veneault-Fourrey C."/>
            <person name="LaButti K."/>
            <person name="Lindquist E.A."/>
            <person name="Lipzen A."/>
            <person name="Lundell T."/>
            <person name="Morin E."/>
            <person name="Murat C."/>
            <person name="Riley R."/>
            <person name="Ohm R."/>
            <person name="Sun H."/>
            <person name="Tunlid A."/>
            <person name="Henrissat B."/>
            <person name="Grigoriev I.V."/>
            <person name="Hibbett D.S."/>
            <person name="Martin F."/>
        </authorList>
    </citation>
    <scope>NUCLEOTIDE SEQUENCE [LARGE SCALE GENOMIC DNA]</scope>
    <source>
        <strain evidence="11 12">FD-317 M1</strain>
    </source>
</reference>
<dbReference type="InterPro" id="IPR029058">
    <property type="entry name" value="AB_hydrolase_fold"/>
</dbReference>
<comment type="subcellular location">
    <subcellularLocation>
        <location evidence="1">Secreted</location>
    </subcellularLocation>
</comment>
<organism evidence="11 12">
    <name type="scientific">Collybiopsis luxurians FD-317 M1</name>
    <dbReference type="NCBI Taxonomy" id="944289"/>
    <lineage>
        <taxon>Eukaryota</taxon>
        <taxon>Fungi</taxon>
        <taxon>Dikarya</taxon>
        <taxon>Basidiomycota</taxon>
        <taxon>Agaricomycotina</taxon>
        <taxon>Agaricomycetes</taxon>
        <taxon>Agaricomycetidae</taxon>
        <taxon>Agaricales</taxon>
        <taxon>Marasmiineae</taxon>
        <taxon>Omphalotaceae</taxon>
        <taxon>Collybiopsis</taxon>
        <taxon>Collybiopsis luxurians</taxon>
    </lineage>
</organism>
<feature type="non-terminal residue" evidence="11">
    <location>
        <position position="276"/>
    </location>
</feature>
<keyword evidence="5 10" id="KW-0732">Signal</keyword>
<evidence type="ECO:0000256" key="2">
    <source>
        <dbReference type="ARBA" id="ARBA00013091"/>
    </source>
</evidence>
<evidence type="ECO:0000256" key="3">
    <source>
        <dbReference type="ARBA" id="ARBA00022525"/>
    </source>
</evidence>
<dbReference type="PANTHER" id="PTHR38050">
    <property type="match status" value="1"/>
</dbReference>
<dbReference type="GO" id="GO:0005576">
    <property type="term" value="C:extracellular region"/>
    <property type="evidence" value="ECO:0007669"/>
    <property type="project" value="UniProtKB-SubCell"/>
</dbReference>
<dbReference type="Proteomes" id="UP000053593">
    <property type="component" value="Unassembled WGS sequence"/>
</dbReference>
<dbReference type="OrthoDB" id="424610at2759"/>
<keyword evidence="3" id="KW-0964">Secreted</keyword>
<dbReference type="AlphaFoldDB" id="A0A0D0CI81"/>
<name>A0A0D0CI81_9AGAR</name>
<protein>
    <recommendedName>
        <fullName evidence="2">feruloyl esterase</fullName>
        <ecNumber evidence="2">3.1.1.73</ecNumber>
    </recommendedName>
</protein>
<dbReference type="Gene3D" id="3.40.50.1820">
    <property type="entry name" value="alpha/beta hydrolase"/>
    <property type="match status" value="1"/>
</dbReference>
<evidence type="ECO:0000256" key="10">
    <source>
        <dbReference type="SAM" id="SignalP"/>
    </source>
</evidence>
<dbReference type="SUPFAM" id="SSF53474">
    <property type="entry name" value="alpha/beta-Hydrolases"/>
    <property type="match status" value="1"/>
</dbReference>
<keyword evidence="4" id="KW-0858">Xylan degradation</keyword>
<evidence type="ECO:0000256" key="9">
    <source>
        <dbReference type="ARBA" id="ARBA00034075"/>
    </source>
</evidence>
<dbReference type="HOGENOM" id="CLU_027551_3_1_1"/>
<dbReference type="PANTHER" id="PTHR38050:SF2">
    <property type="entry name" value="FERULOYL ESTERASE C-RELATED"/>
    <property type="match status" value="1"/>
</dbReference>
<gene>
    <name evidence="11" type="ORF">GYMLUDRAFT_198053</name>
</gene>
<sequence length="276" mass="29796">MFLFAFLWVAAILFVDVMPRPINSNLLTKRDSSSSDQIFSFDTSNHATRKITDGNFEGRSYLVHLPANYDNSKKHPVVVSFHGNGGTSAKQEKITQLSDQAMLINNIGIIAVYPQASLGKGRNGGTKKNSWQGAPYAADGVDDIGFVKQILDEITEHLAIDTKRIYATGKSNGGGFTNLLACTPSINTRIAAFATVSAALYPGTLPGVDTSDTSTACDPKRVIPILISHGYNDTTIPYEGQSERSGSKDYRTPNIDDFAKAWATRNAQYTSSSGSS</sequence>
<evidence type="ECO:0000313" key="12">
    <source>
        <dbReference type="Proteomes" id="UP000053593"/>
    </source>
</evidence>
<evidence type="ECO:0000256" key="1">
    <source>
        <dbReference type="ARBA" id="ARBA00004613"/>
    </source>
</evidence>
<comment type="catalytic activity">
    <reaction evidence="9">
        <text>feruloyl-polysaccharide + H2O = ferulate + polysaccharide.</text>
        <dbReference type="EC" id="3.1.1.73"/>
    </reaction>
</comment>
<evidence type="ECO:0000256" key="6">
    <source>
        <dbReference type="ARBA" id="ARBA00022801"/>
    </source>
</evidence>